<dbReference type="Gene3D" id="2.30.30.40">
    <property type="entry name" value="SH3 Domains"/>
    <property type="match status" value="8"/>
</dbReference>
<feature type="domain" description="SH3b" evidence="2">
    <location>
        <begin position="505"/>
        <end position="571"/>
    </location>
</feature>
<dbReference type="PANTHER" id="PTHR34408:SF1">
    <property type="entry name" value="GLYCOSYL HYDROLASE FAMILY 19 DOMAIN-CONTAINING PROTEIN HI_1415"/>
    <property type="match status" value="1"/>
</dbReference>
<keyword evidence="4" id="KW-1185">Reference proteome</keyword>
<evidence type="ECO:0000259" key="2">
    <source>
        <dbReference type="PROSITE" id="PS51781"/>
    </source>
</evidence>
<reference evidence="3 4" key="1">
    <citation type="submission" date="2020-04" db="EMBL/GenBank/DDBJ databases">
        <title>Paeniglutamicibacter sp. ANT13_2, a novel actinomycete isolated from sediment in Antarctica.</title>
        <authorList>
            <person name="Sakdapetsiri C."/>
            <person name="Pinyakong O."/>
        </authorList>
    </citation>
    <scope>NUCLEOTIDE SEQUENCE [LARGE SCALE GENOMIC DNA]</scope>
    <source>
        <strain evidence="3 4">ANT13_2</strain>
    </source>
</reference>
<feature type="domain" description="SH3b" evidence="2">
    <location>
        <begin position="657"/>
        <end position="719"/>
    </location>
</feature>
<sequence>MQRKHLGIVLSLAVALVGGPSTMASAESLVPRAAVEISMATAKPIKQSIQNLNLRSKASTTSASLLVIPINTKLAILAVSGKWNQVTYESKTGWVSGDFLKSFPVSSVKVYGYAKAFTAVRAKPASSSASVLLMQRQTKVQVLGTSGSWSRVSVSGKTGWVPSSGLSKSVPAAIYRWVNGKQPVLKSASTSGATLVTLSSNTRVSWLRTSGSWQQVRTSAGIGWIQTQKLSNVVIKPQVKVYGYAKAFTAVRAKPASSSASVLLMQRQTKVQVLGTSGSWSRVSVSGKTGWVPSSGLSKSVPAAIYRWVNGKQPVLKSASTSGATLVTLSSNTRVSWLRTSGSWQQVRTSAGIGWIQTQKLSNVVIKPQVKVYGYAKAFTAVRAKPASSSASVLLMQRQTKVQVLGTSGSWSRVSVSGKTGWVPSSGLSKSVPAAIYRWVNGKQPVLKSASTSGATLVTLSSNTRVSWLRTSGSWQQVRTSAGIGWIQTQKLSTKPVANTPPKPAPVTYSSPRWTTDFLNLRTHPTTSSASLGVIPRGEKVLYGRSSGGWSNVKTSKGTGWVSSIYLSSAAPKPPVVKPTPPLIEQPSFTAPRWTTTNLNVRSGPGTSNTSIGVIPRGEKVLYARSSGGWANVKTSKGIGWVSELYLSTVAPKPAVEVQYRWATANVNLRTGGSSIHPVMGVVPAGQKVTYLRSSNGWANVVSSVGTGWMSEEFLAKTESVGLQPDTIAVNAAVKARFGSYVYGYGGVRAGSVGHSSGRATDLMIKDYKSAQGISNGNEVARFLITNREALGIDYLIWQDKIWLGPSLGWQEYSKSGKYGTQFTNNWNDTTRHMDHIHAETEGDSGTGAPLID</sequence>
<accession>A0ABX1G3H8</accession>
<feature type="domain" description="SH3b" evidence="2">
    <location>
        <begin position="40"/>
        <end position="104"/>
    </location>
</feature>
<feature type="signal peptide" evidence="1">
    <location>
        <begin position="1"/>
        <end position="26"/>
    </location>
</feature>
<dbReference type="PROSITE" id="PS51781">
    <property type="entry name" value="SH3B"/>
    <property type="match status" value="4"/>
</dbReference>
<feature type="domain" description="SH3b" evidence="2">
    <location>
        <begin position="589"/>
        <end position="651"/>
    </location>
</feature>
<keyword evidence="1" id="KW-0732">Signal</keyword>
<name>A0ABX1G3H8_9MICC</name>
<gene>
    <name evidence="3" type="ORF">HED64_07650</name>
</gene>
<evidence type="ECO:0000313" key="4">
    <source>
        <dbReference type="Proteomes" id="UP000746595"/>
    </source>
</evidence>
<dbReference type="Pfam" id="PF26571">
    <property type="entry name" value="VldE"/>
    <property type="match status" value="1"/>
</dbReference>
<dbReference type="RefSeq" id="WP_168151440.1">
    <property type="nucleotide sequence ID" value="NZ_JAAWVT010000002.1"/>
</dbReference>
<dbReference type="InterPro" id="IPR052354">
    <property type="entry name" value="Cell_Wall_Dynamics_Protein"/>
</dbReference>
<dbReference type="PANTHER" id="PTHR34408">
    <property type="entry name" value="FAMILY PROTEIN, PUTATIVE-RELATED"/>
    <property type="match status" value="1"/>
</dbReference>
<dbReference type="Pfam" id="PF08239">
    <property type="entry name" value="SH3_3"/>
    <property type="match status" value="7"/>
</dbReference>
<feature type="chain" id="PRO_5045578813" evidence="1">
    <location>
        <begin position="27"/>
        <end position="853"/>
    </location>
</feature>
<dbReference type="InterPro" id="IPR058593">
    <property type="entry name" value="ARB_07466-like_C"/>
</dbReference>
<proteinExistence type="predicted"/>
<dbReference type="EMBL" id="JAAWVT010000002">
    <property type="protein sequence ID" value="NKG20584.1"/>
    <property type="molecule type" value="Genomic_DNA"/>
</dbReference>
<evidence type="ECO:0000256" key="1">
    <source>
        <dbReference type="SAM" id="SignalP"/>
    </source>
</evidence>
<dbReference type="InterPro" id="IPR003646">
    <property type="entry name" value="SH3-like_bac-type"/>
</dbReference>
<comment type="caution">
    <text evidence="3">The sequence shown here is derived from an EMBL/GenBank/DDBJ whole genome shotgun (WGS) entry which is preliminary data.</text>
</comment>
<dbReference type="Proteomes" id="UP000746595">
    <property type="component" value="Unassembled WGS sequence"/>
</dbReference>
<organism evidence="3 4">
    <name type="scientific">Paeniglutamicibacter terrestris</name>
    <dbReference type="NCBI Taxonomy" id="2723403"/>
    <lineage>
        <taxon>Bacteria</taxon>
        <taxon>Bacillati</taxon>
        <taxon>Actinomycetota</taxon>
        <taxon>Actinomycetes</taxon>
        <taxon>Micrococcales</taxon>
        <taxon>Micrococcaceae</taxon>
        <taxon>Paeniglutamicibacter</taxon>
    </lineage>
</organism>
<dbReference type="SMART" id="SM00287">
    <property type="entry name" value="SH3b"/>
    <property type="match status" value="10"/>
</dbReference>
<evidence type="ECO:0000313" key="3">
    <source>
        <dbReference type="EMBL" id="NKG20584.1"/>
    </source>
</evidence>
<protein>
    <submittedName>
        <fullName evidence="3">SH3 domain-containing protein</fullName>
    </submittedName>
</protein>